<keyword evidence="2" id="KW-1133">Transmembrane helix</keyword>
<evidence type="ECO:0000256" key="1">
    <source>
        <dbReference type="SAM" id="MobiDB-lite"/>
    </source>
</evidence>
<sequence length="635" mass="69220">MASSATVEPISMVASTSWYGDDGQWGTVYIAVGDSPQVFAVLPNTAGVDILAVNYEGGCVNVSSTICSSSRGGVFMPSNSTTWVSDITREATYNGVGVDGLNATYGTDYITFNLDPENDPDNSRAASSNVPSAVGTFNSTDNWIGYIGLSVYRSDTNVWDLPTFMESIWDNRSAAPSCSYGYTAGAYYRLKGAPASLTIGGVDELRYEPNNVSFNLSYQGLPVALLSSIEVLSVDADDDSTTLIETLIDSYFTLDSSTSYIWLPEYTCDMFSQALNLTYNETLELYTYPTGGYEDLSSSNISFTFTLSGTSDYSTSVSITLPFSAFDHNISYPYPNFNPNETTSATLPYFPIKRAPNSNEYRIGRVFFQEAYLVVDYERQNFSVYQASFNSSIMTNTNIVSIDPPLNSVYPGWNSQKFSRGTIAGIVIGSVAGFAFIIFIIWWFFFHQGYQLSVSRRGPKPKDSKEEISVNQDRSLAPRRWKNWRYKGRAELGGDHVQPSELPAMAMIHELPGSMPGTTDQPMTPGLKQNVRRSAISAAGSSIVSFSSAARTSVSSDGSFDEEELVSPQANSRPPSIAKNHFLTADEAAENTHASETEANQRTRTWPGEIVVGPSASTDTSTDSSDCTSESSFSS</sequence>
<dbReference type="KEGG" id="trg:TRUGW13939_07001"/>
<dbReference type="Proteomes" id="UP000509510">
    <property type="component" value="Chromosome IV"/>
</dbReference>
<evidence type="ECO:0000259" key="3">
    <source>
        <dbReference type="PROSITE" id="PS51767"/>
    </source>
</evidence>
<feature type="region of interest" description="Disordered" evidence="1">
    <location>
        <begin position="553"/>
        <end position="635"/>
    </location>
</feature>
<dbReference type="AlphaFoldDB" id="A0A7H8R0E9"/>
<dbReference type="EMBL" id="CP055901">
    <property type="protein sequence ID" value="QKX59859.1"/>
    <property type="molecule type" value="Genomic_DNA"/>
</dbReference>
<organism evidence="4 5">
    <name type="scientific">Talaromyces rugulosus</name>
    <name type="common">Penicillium rugulosum</name>
    <dbReference type="NCBI Taxonomy" id="121627"/>
    <lineage>
        <taxon>Eukaryota</taxon>
        <taxon>Fungi</taxon>
        <taxon>Dikarya</taxon>
        <taxon>Ascomycota</taxon>
        <taxon>Pezizomycotina</taxon>
        <taxon>Eurotiomycetes</taxon>
        <taxon>Eurotiomycetidae</taxon>
        <taxon>Eurotiales</taxon>
        <taxon>Trichocomaceae</taxon>
        <taxon>Talaromyces</taxon>
        <taxon>Talaromyces sect. Islandici</taxon>
    </lineage>
</organism>
<feature type="transmembrane region" description="Helical" evidence="2">
    <location>
        <begin position="423"/>
        <end position="446"/>
    </location>
</feature>
<dbReference type="SUPFAM" id="SSF50630">
    <property type="entry name" value="Acid proteases"/>
    <property type="match status" value="1"/>
</dbReference>
<feature type="domain" description="Peptidase A1" evidence="3">
    <location>
        <begin position="26"/>
        <end position="385"/>
    </location>
</feature>
<evidence type="ECO:0000313" key="5">
    <source>
        <dbReference type="Proteomes" id="UP000509510"/>
    </source>
</evidence>
<dbReference type="InterPro" id="IPR033121">
    <property type="entry name" value="PEPTIDASE_A1"/>
</dbReference>
<keyword evidence="5" id="KW-1185">Reference proteome</keyword>
<dbReference type="RefSeq" id="XP_035346036.1">
    <property type="nucleotide sequence ID" value="XM_035490143.1"/>
</dbReference>
<dbReference type="Pfam" id="PF00026">
    <property type="entry name" value="Asp"/>
    <property type="match status" value="1"/>
</dbReference>
<dbReference type="PROSITE" id="PS51767">
    <property type="entry name" value="PEPTIDASE_A1"/>
    <property type="match status" value="1"/>
</dbReference>
<keyword evidence="2" id="KW-0812">Transmembrane</keyword>
<dbReference type="OrthoDB" id="4074350at2759"/>
<gene>
    <name evidence="4" type="ORF">TRUGW13939_07001</name>
</gene>
<dbReference type="InterPro" id="IPR021109">
    <property type="entry name" value="Peptidase_aspartic_dom_sf"/>
</dbReference>
<dbReference type="Gene3D" id="2.40.70.10">
    <property type="entry name" value="Acid Proteases"/>
    <property type="match status" value="2"/>
</dbReference>
<keyword evidence="2" id="KW-0472">Membrane</keyword>
<dbReference type="GeneID" id="55994494"/>
<evidence type="ECO:0000313" key="4">
    <source>
        <dbReference type="EMBL" id="QKX59859.1"/>
    </source>
</evidence>
<accession>A0A7H8R0E9</accession>
<reference evidence="5" key="1">
    <citation type="submission" date="2020-06" db="EMBL/GenBank/DDBJ databases">
        <title>A chromosome-scale genome assembly of Talaromyces rugulosus W13939.</title>
        <authorList>
            <person name="Wang B."/>
            <person name="Guo L."/>
            <person name="Ye K."/>
            <person name="Wang L."/>
        </authorList>
    </citation>
    <scope>NUCLEOTIDE SEQUENCE [LARGE SCALE GENOMIC DNA]</scope>
    <source>
        <strain evidence="5">W13939</strain>
    </source>
</reference>
<feature type="compositionally biased region" description="Low complexity" evidence="1">
    <location>
        <begin position="615"/>
        <end position="635"/>
    </location>
</feature>
<protein>
    <recommendedName>
        <fullName evidence="3">Peptidase A1 domain-containing protein</fullName>
    </recommendedName>
</protein>
<evidence type="ECO:0000256" key="2">
    <source>
        <dbReference type="SAM" id="Phobius"/>
    </source>
</evidence>
<proteinExistence type="predicted"/>
<name>A0A7H8R0E9_TALRU</name>